<dbReference type="PROSITE" id="PS51340">
    <property type="entry name" value="MOSC"/>
    <property type="match status" value="1"/>
</dbReference>
<dbReference type="InterPro" id="IPR011037">
    <property type="entry name" value="Pyrv_Knase-like_insert_dom_sf"/>
</dbReference>
<evidence type="ECO:0000313" key="3">
    <source>
        <dbReference type="Proteomes" id="UP000070578"/>
    </source>
</evidence>
<dbReference type="PANTHER" id="PTHR14237">
    <property type="entry name" value="MOLYBDOPTERIN COFACTOR SULFURASE MOSC"/>
    <property type="match status" value="1"/>
</dbReference>
<comment type="caution">
    <text evidence="2">The sequence shown here is derived from an EMBL/GenBank/DDBJ whole genome shotgun (WGS) entry which is preliminary data.</text>
</comment>
<dbReference type="GO" id="GO:0003824">
    <property type="term" value="F:catalytic activity"/>
    <property type="evidence" value="ECO:0007669"/>
    <property type="project" value="InterPro"/>
</dbReference>
<proteinExistence type="predicted"/>
<dbReference type="AlphaFoldDB" id="A0A139BW14"/>
<accession>A0A139BW14</accession>
<dbReference type="SUPFAM" id="SSF50800">
    <property type="entry name" value="PK beta-barrel domain-like"/>
    <property type="match status" value="1"/>
</dbReference>
<dbReference type="EMBL" id="LSLI01000010">
    <property type="protein sequence ID" value="KXS33169.1"/>
    <property type="molecule type" value="Genomic_DNA"/>
</dbReference>
<dbReference type="SUPFAM" id="SSF141673">
    <property type="entry name" value="MOSC N-terminal domain-like"/>
    <property type="match status" value="1"/>
</dbReference>
<reference evidence="2 3" key="2">
    <citation type="submission" date="2016-03" db="EMBL/GenBank/DDBJ databases">
        <title>New uncultured bacterium of the family Gallionellaceae from acid mine drainage: description and reconstruction of genome based on metagenomic analysis of microbial community.</title>
        <authorList>
            <person name="Kadnikov V."/>
            <person name="Ivasenko D."/>
            <person name="Beletsky A."/>
            <person name="Mardanov A."/>
            <person name="Danilova E."/>
            <person name="Pimenov N."/>
            <person name="Karnachuk O."/>
            <person name="Ravin N."/>
        </authorList>
    </citation>
    <scope>NUCLEOTIDE SEQUENCE [LARGE SCALE GENOMIC DNA]</scope>
    <source>
        <strain evidence="2">ShG14-8</strain>
    </source>
</reference>
<sequence length="305" mass="33208">MNPAKASARDVSAQISRLFVHPVKSCAGVEVREALLTETGLELDRAWMVVDARGVFVTQREQPRLALVRPHIEPDELVLNAPGMQDLHIARGGVNKTISVKLWDDEVPAFDMGDEAALWFTDFLAMSAGASQASRAYRPHAYRLVRFDPAHRRASNPDWTGGVQAFNLFSDGYPLLVLSDASLAELNQRLLAAGHASVGIERFRPNIVLSGLHAHDEDRLGVMHVQASTEEVLLKPVKPSPRCPIPNVDPQTATISPEVGDTLQSYRQDARVEGAVTFGMNTIVLQGVGATLQVGQTVTADFDFG</sequence>
<feature type="domain" description="MOSC" evidence="1">
    <location>
        <begin position="142"/>
        <end position="301"/>
    </location>
</feature>
<name>A0A139BW14_9PROT</name>
<dbReference type="Proteomes" id="UP000070578">
    <property type="component" value="Unassembled WGS sequence"/>
</dbReference>
<dbReference type="PANTHER" id="PTHR14237:SF19">
    <property type="entry name" value="MITOCHONDRIAL AMIDOXIME REDUCING COMPONENT 1"/>
    <property type="match status" value="1"/>
</dbReference>
<evidence type="ECO:0000313" key="2">
    <source>
        <dbReference type="EMBL" id="KXS33169.1"/>
    </source>
</evidence>
<evidence type="ECO:0000259" key="1">
    <source>
        <dbReference type="PROSITE" id="PS51340"/>
    </source>
</evidence>
<dbReference type="GO" id="GO:0030151">
    <property type="term" value="F:molybdenum ion binding"/>
    <property type="evidence" value="ECO:0007669"/>
    <property type="project" value="InterPro"/>
</dbReference>
<organism evidence="2 3">
    <name type="scientific">Candidatus Gallionella acididurans</name>
    <dbReference type="NCBI Taxonomy" id="1796491"/>
    <lineage>
        <taxon>Bacteria</taxon>
        <taxon>Pseudomonadati</taxon>
        <taxon>Pseudomonadota</taxon>
        <taxon>Betaproteobacteria</taxon>
        <taxon>Nitrosomonadales</taxon>
        <taxon>Gallionellaceae</taxon>
        <taxon>Gallionella</taxon>
    </lineage>
</organism>
<dbReference type="PATRIC" id="fig|1796491.3.peg.790"/>
<dbReference type="InterPro" id="IPR005302">
    <property type="entry name" value="MoCF_Sase_C"/>
</dbReference>
<gene>
    <name evidence="2" type="ORF">AWT59_0726</name>
</gene>
<reference evidence="2 3" key="1">
    <citation type="submission" date="2016-02" db="EMBL/GenBank/DDBJ databases">
        <authorList>
            <person name="Wen L."/>
            <person name="He K."/>
            <person name="Yang H."/>
        </authorList>
    </citation>
    <scope>NUCLEOTIDE SEQUENCE [LARGE SCALE GENOMIC DNA]</scope>
    <source>
        <strain evidence="2">ShG14-8</strain>
    </source>
</reference>
<dbReference type="Pfam" id="PF03473">
    <property type="entry name" value="MOSC"/>
    <property type="match status" value="1"/>
</dbReference>
<dbReference type="GO" id="GO:0030170">
    <property type="term" value="F:pyridoxal phosphate binding"/>
    <property type="evidence" value="ECO:0007669"/>
    <property type="project" value="InterPro"/>
</dbReference>
<dbReference type="InterPro" id="IPR005303">
    <property type="entry name" value="MOCOS_middle"/>
</dbReference>
<protein>
    <submittedName>
        <fullName evidence="2">Fe-S protein</fullName>
    </submittedName>
</protein>
<dbReference type="Pfam" id="PF03476">
    <property type="entry name" value="MOSC_N"/>
    <property type="match status" value="1"/>
</dbReference>